<evidence type="ECO:0000313" key="1">
    <source>
        <dbReference type="EMBL" id="MCI0754286.1"/>
    </source>
</evidence>
<dbReference type="RefSeq" id="WP_120005904.1">
    <property type="nucleotide sequence ID" value="NZ_JALBUU010000004.1"/>
</dbReference>
<dbReference type="EMBL" id="JALBUU010000004">
    <property type="protein sequence ID" value="MCI0754286.1"/>
    <property type="molecule type" value="Genomic_DNA"/>
</dbReference>
<name>A0ABS9W519_9PROT</name>
<reference evidence="1 2" key="1">
    <citation type="submission" date="2022-03" db="EMBL/GenBank/DDBJ databases">
        <title>Complete genome analysis of Roseomonas KG 17.1 : a prolific producer of plant growth promoters.</title>
        <authorList>
            <person name="Saadouli I."/>
            <person name="Najjari A."/>
            <person name="Mosbah A."/>
            <person name="Ouzari H.I."/>
        </authorList>
    </citation>
    <scope>NUCLEOTIDE SEQUENCE [LARGE SCALE GENOMIC DNA]</scope>
    <source>
        <strain evidence="1 2">KG17-1</strain>
    </source>
</reference>
<keyword evidence="2" id="KW-1185">Reference proteome</keyword>
<accession>A0ABS9W519</accession>
<dbReference type="Proteomes" id="UP001201985">
    <property type="component" value="Unassembled WGS sequence"/>
</dbReference>
<comment type="caution">
    <text evidence="1">The sequence shown here is derived from an EMBL/GenBank/DDBJ whole genome shotgun (WGS) entry which is preliminary data.</text>
</comment>
<protein>
    <submittedName>
        <fullName evidence="1">Uncharacterized protein</fullName>
    </submittedName>
</protein>
<gene>
    <name evidence="1" type="ORF">MON41_11020</name>
</gene>
<evidence type="ECO:0000313" key="2">
    <source>
        <dbReference type="Proteomes" id="UP001201985"/>
    </source>
</evidence>
<organism evidence="1 2">
    <name type="scientific">Teichococcus vastitatis</name>
    <dbReference type="NCBI Taxonomy" id="2307076"/>
    <lineage>
        <taxon>Bacteria</taxon>
        <taxon>Pseudomonadati</taxon>
        <taxon>Pseudomonadota</taxon>
        <taxon>Alphaproteobacteria</taxon>
        <taxon>Acetobacterales</taxon>
        <taxon>Roseomonadaceae</taxon>
        <taxon>Roseomonas</taxon>
    </lineage>
</organism>
<proteinExistence type="predicted"/>
<sequence length="90" mass="9386">MRSLKLLLGSVAFLLCFWMTSGLLTQSLFAPDELDCAVVGRETEDRLRTVNSGLVGISLAGTARAACLAGASLPAAETMPPHRDQAVPAG</sequence>